<evidence type="ECO:0000313" key="3">
    <source>
        <dbReference type="Proteomes" id="UP000093391"/>
    </source>
</evidence>
<feature type="binding site" evidence="1">
    <location>
        <position position="95"/>
    </location>
    <ligand>
        <name>Zn(2+)</name>
        <dbReference type="ChEBI" id="CHEBI:29105"/>
    </ligand>
</feature>
<dbReference type="OrthoDB" id="8659436at2"/>
<feature type="binding site" evidence="1">
    <location>
        <position position="98"/>
    </location>
    <ligand>
        <name>Zn(2+)</name>
        <dbReference type="ChEBI" id="CHEBI:29105"/>
    </ligand>
</feature>
<dbReference type="GO" id="GO:0045892">
    <property type="term" value="P:negative regulation of DNA-templated transcription"/>
    <property type="evidence" value="ECO:0007669"/>
    <property type="project" value="TreeGrafter"/>
</dbReference>
<dbReference type="Pfam" id="PF01475">
    <property type="entry name" value="FUR"/>
    <property type="match status" value="1"/>
</dbReference>
<feature type="binding site" evidence="1">
    <location>
        <position position="138"/>
    </location>
    <ligand>
        <name>Zn(2+)</name>
        <dbReference type="ChEBI" id="CHEBI:29105"/>
    </ligand>
</feature>
<dbReference type="GO" id="GO:1900376">
    <property type="term" value="P:regulation of secondary metabolite biosynthetic process"/>
    <property type="evidence" value="ECO:0007669"/>
    <property type="project" value="TreeGrafter"/>
</dbReference>
<dbReference type="InterPro" id="IPR036388">
    <property type="entry name" value="WH-like_DNA-bd_sf"/>
</dbReference>
<proteinExistence type="predicted"/>
<dbReference type="GO" id="GO:0008270">
    <property type="term" value="F:zinc ion binding"/>
    <property type="evidence" value="ECO:0007669"/>
    <property type="project" value="TreeGrafter"/>
</dbReference>
<evidence type="ECO:0000313" key="2">
    <source>
        <dbReference type="EMBL" id="AOA59052.1"/>
    </source>
</evidence>
<reference evidence="2 3" key="1">
    <citation type="submission" date="2016-08" db="EMBL/GenBank/DDBJ databases">
        <authorList>
            <person name="Seilhamer J.J."/>
        </authorList>
    </citation>
    <scope>NUCLEOTIDE SEQUENCE [LARGE SCALE GENOMIC DNA]</scope>
    <source>
        <strain evidence="2 3">BRTC-1</strain>
    </source>
</reference>
<dbReference type="InterPro" id="IPR002481">
    <property type="entry name" value="FUR"/>
</dbReference>
<dbReference type="GO" id="GO:0003700">
    <property type="term" value="F:DNA-binding transcription factor activity"/>
    <property type="evidence" value="ECO:0007669"/>
    <property type="project" value="InterPro"/>
</dbReference>
<dbReference type="Proteomes" id="UP000093391">
    <property type="component" value="Chromosome"/>
</dbReference>
<protein>
    <recommendedName>
        <fullName evidence="4">Transcriptional repressor</fullName>
    </recommendedName>
</protein>
<dbReference type="PANTHER" id="PTHR33202">
    <property type="entry name" value="ZINC UPTAKE REGULATION PROTEIN"/>
    <property type="match status" value="1"/>
</dbReference>
<dbReference type="EMBL" id="CP016895">
    <property type="protein sequence ID" value="AOA59052.1"/>
    <property type="molecule type" value="Genomic_DNA"/>
</dbReference>
<dbReference type="PANTHER" id="PTHR33202:SF7">
    <property type="entry name" value="FERRIC UPTAKE REGULATION PROTEIN"/>
    <property type="match status" value="1"/>
</dbReference>
<dbReference type="SUPFAM" id="SSF46785">
    <property type="entry name" value="Winged helix' DNA-binding domain"/>
    <property type="match status" value="1"/>
</dbReference>
<dbReference type="Gene3D" id="1.10.10.10">
    <property type="entry name" value="Winged helix-like DNA-binding domain superfamily/Winged helix DNA-binding domain"/>
    <property type="match status" value="1"/>
</dbReference>
<feature type="binding site" evidence="1">
    <location>
        <position position="135"/>
    </location>
    <ligand>
        <name>Zn(2+)</name>
        <dbReference type="ChEBI" id="CHEBI:29105"/>
    </ligand>
</feature>
<dbReference type="GO" id="GO:0000976">
    <property type="term" value="F:transcription cis-regulatory region binding"/>
    <property type="evidence" value="ECO:0007669"/>
    <property type="project" value="TreeGrafter"/>
</dbReference>
<dbReference type="AlphaFoldDB" id="A0A1B2M1I2"/>
<dbReference type="STRING" id="1789224.BFG52_12295"/>
<gene>
    <name evidence="2" type="ORF">BFG52_12295</name>
</gene>
<sequence>MDHLAEIEDMLAQAKLRVTLSRLLVLDILNQAPGELAAWEIEQQLLNKQKKMNISAIYSILKTLEYKGLVQRFKVAGHHAYFSLNKSIGLVKCRCNVCAQMQHMDEALLQQCIVQYCEAAGLKLKSYSTLIDVICQKCSQK</sequence>
<keyword evidence="1" id="KW-0862">Zinc</keyword>
<evidence type="ECO:0008006" key="4">
    <source>
        <dbReference type="Google" id="ProtNLM"/>
    </source>
</evidence>
<keyword evidence="3" id="KW-1185">Reference proteome</keyword>
<dbReference type="RefSeq" id="WP_067556673.1">
    <property type="nucleotide sequence ID" value="NZ_CP016895.1"/>
</dbReference>
<comment type="cofactor">
    <cofactor evidence="1">
        <name>Zn(2+)</name>
        <dbReference type="ChEBI" id="CHEBI:29105"/>
    </cofactor>
    <text evidence="1">Binds 1 zinc ion per subunit.</text>
</comment>
<accession>A0A1B2M1I2</accession>
<keyword evidence="1" id="KW-0479">Metal-binding</keyword>
<dbReference type="InterPro" id="IPR036390">
    <property type="entry name" value="WH_DNA-bd_sf"/>
</dbReference>
<dbReference type="KEGG" id="ala:BFG52_12295"/>
<evidence type="ECO:0000256" key="1">
    <source>
        <dbReference type="PIRSR" id="PIRSR602481-1"/>
    </source>
</evidence>
<name>A0A1B2M1I2_9GAMM</name>
<organism evidence="2 3">
    <name type="scientific">Acinetobacter larvae</name>
    <dbReference type="NCBI Taxonomy" id="1789224"/>
    <lineage>
        <taxon>Bacteria</taxon>
        <taxon>Pseudomonadati</taxon>
        <taxon>Pseudomonadota</taxon>
        <taxon>Gammaproteobacteria</taxon>
        <taxon>Moraxellales</taxon>
        <taxon>Moraxellaceae</taxon>
        <taxon>Acinetobacter</taxon>
    </lineage>
</organism>